<sequence>MTTPSTLLQEKNSKLVGAHRARVPHHEPWQDVPLHRARVSLPVFGCLRWNRRRLDESNLEEEGDVAVIVLECSDRGGRLIRVGTSSNREEDIRASGMAAEIDFEWHGTI</sequence>
<gene>
    <name evidence="1" type="ORF">PIB30_021911</name>
</gene>
<evidence type="ECO:0000313" key="2">
    <source>
        <dbReference type="Proteomes" id="UP001341840"/>
    </source>
</evidence>
<protein>
    <submittedName>
        <fullName evidence="1">Uncharacterized protein</fullName>
    </submittedName>
</protein>
<organism evidence="1 2">
    <name type="scientific">Stylosanthes scabra</name>
    <dbReference type="NCBI Taxonomy" id="79078"/>
    <lineage>
        <taxon>Eukaryota</taxon>
        <taxon>Viridiplantae</taxon>
        <taxon>Streptophyta</taxon>
        <taxon>Embryophyta</taxon>
        <taxon>Tracheophyta</taxon>
        <taxon>Spermatophyta</taxon>
        <taxon>Magnoliopsida</taxon>
        <taxon>eudicotyledons</taxon>
        <taxon>Gunneridae</taxon>
        <taxon>Pentapetalae</taxon>
        <taxon>rosids</taxon>
        <taxon>fabids</taxon>
        <taxon>Fabales</taxon>
        <taxon>Fabaceae</taxon>
        <taxon>Papilionoideae</taxon>
        <taxon>50 kb inversion clade</taxon>
        <taxon>dalbergioids sensu lato</taxon>
        <taxon>Dalbergieae</taxon>
        <taxon>Pterocarpus clade</taxon>
        <taxon>Stylosanthes</taxon>
    </lineage>
</organism>
<evidence type="ECO:0000313" key="1">
    <source>
        <dbReference type="EMBL" id="MED6145102.1"/>
    </source>
</evidence>
<dbReference type="Proteomes" id="UP001341840">
    <property type="component" value="Unassembled WGS sequence"/>
</dbReference>
<accession>A0ABU6T8S4</accession>
<keyword evidence="2" id="KW-1185">Reference proteome</keyword>
<comment type="caution">
    <text evidence="1">The sequence shown here is derived from an EMBL/GenBank/DDBJ whole genome shotgun (WGS) entry which is preliminary data.</text>
</comment>
<name>A0ABU6T8S4_9FABA</name>
<dbReference type="EMBL" id="JASCZI010090694">
    <property type="protein sequence ID" value="MED6145102.1"/>
    <property type="molecule type" value="Genomic_DNA"/>
</dbReference>
<reference evidence="1 2" key="1">
    <citation type="journal article" date="2023" name="Plants (Basel)">
        <title>Bridging the Gap: Combining Genomics and Transcriptomics Approaches to Understand Stylosanthes scabra, an Orphan Legume from the Brazilian Caatinga.</title>
        <authorList>
            <person name="Ferreira-Neto J.R.C."/>
            <person name="da Silva M.D."/>
            <person name="Binneck E."/>
            <person name="de Melo N.F."/>
            <person name="da Silva R.H."/>
            <person name="de Melo A.L.T.M."/>
            <person name="Pandolfi V."/>
            <person name="Bustamante F.O."/>
            <person name="Brasileiro-Vidal A.C."/>
            <person name="Benko-Iseppon A.M."/>
        </authorList>
    </citation>
    <scope>NUCLEOTIDE SEQUENCE [LARGE SCALE GENOMIC DNA]</scope>
    <source>
        <tissue evidence="1">Leaves</tissue>
    </source>
</reference>
<proteinExistence type="predicted"/>